<evidence type="ECO:0000256" key="4">
    <source>
        <dbReference type="ARBA" id="ARBA00022840"/>
    </source>
</evidence>
<keyword evidence="3" id="KW-0347">Helicase</keyword>
<dbReference type="Pfam" id="PF00271">
    <property type="entry name" value="Helicase_C"/>
    <property type="match status" value="1"/>
</dbReference>
<dbReference type="InterPro" id="IPR050628">
    <property type="entry name" value="SNF2_RAD54_helicase_TF"/>
</dbReference>
<dbReference type="InterPro" id="IPR027417">
    <property type="entry name" value="P-loop_NTPase"/>
</dbReference>
<dbReference type="Proteomes" id="UP000224854">
    <property type="component" value="Unassembled WGS sequence"/>
</dbReference>
<keyword evidence="4" id="KW-0067">ATP-binding</keyword>
<sequence>MPGQDANRVQINSKENDIGCFMGATYAKECTLAPGTKLLTTMAVLMTWLLDHPEDKIIVFFQFVPTGMMLGCMLEQAGLQDSFLYYSGSMSQKERCEALDDFKSKAECKILVVSMRSGGQSLNLTAANRVIIVDPWWNSVAEKQAFGRVMRIGQQKHQSLVRICVPAPIEKRMLELQTRKAADVDHALQDDRLRA</sequence>
<dbReference type="SMART" id="SM00490">
    <property type="entry name" value="HELICc"/>
    <property type="match status" value="1"/>
</dbReference>
<dbReference type="InterPro" id="IPR049730">
    <property type="entry name" value="SNF2/RAD54-like_C"/>
</dbReference>
<dbReference type="GO" id="GO:0016787">
    <property type="term" value="F:hydrolase activity"/>
    <property type="evidence" value="ECO:0007669"/>
    <property type="project" value="UniProtKB-KW"/>
</dbReference>
<dbReference type="GO" id="GO:0004386">
    <property type="term" value="F:helicase activity"/>
    <property type="evidence" value="ECO:0007669"/>
    <property type="project" value="UniProtKB-KW"/>
</dbReference>
<dbReference type="PROSITE" id="PS51194">
    <property type="entry name" value="HELICASE_CTER"/>
    <property type="match status" value="1"/>
</dbReference>
<dbReference type="OrthoDB" id="448448at2759"/>
<dbReference type="GO" id="GO:0005524">
    <property type="term" value="F:ATP binding"/>
    <property type="evidence" value="ECO:0007669"/>
    <property type="project" value="UniProtKB-KW"/>
</dbReference>
<keyword evidence="1" id="KW-0547">Nucleotide-binding</keyword>
<keyword evidence="7" id="KW-1185">Reference proteome</keyword>
<evidence type="ECO:0000256" key="1">
    <source>
        <dbReference type="ARBA" id="ARBA00022741"/>
    </source>
</evidence>
<organism evidence="6 7">
    <name type="scientific">Ophiocordyceps australis</name>
    <dbReference type="NCBI Taxonomy" id="1399860"/>
    <lineage>
        <taxon>Eukaryota</taxon>
        <taxon>Fungi</taxon>
        <taxon>Dikarya</taxon>
        <taxon>Ascomycota</taxon>
        <taxon>Pezizomycotina</taxon>
        <taxon>Sordariomycetes</taxon>
        <taxon>Hypocreomycetidae</taxon>
        <taxon>Hypocreales</taxon>
        <taxon>Ophiocordycipitaceae</taxon>
        <taxon>Ophiocordyceps</taxon>
    </lineage>
</organism>
<dbReference type="PANTHER" id="PTHR45626">
    <property type="entry name" value="TRANSCRIPTION TERMINATION FACTOR 2-RELATED"/>
    <property type="match status" value="1"/>
</dbReference>
<feature type="domain" description="Helicase C-terminal" evidence="5">
    <location>
        <begin position="41"/>
        <end position="192"/>
    </location>
</feature>
<dbReference type="GO" id="GO:0005634">
    <property type="term" value="C:nucleus"/>
    <property type="evidence" value="ECO:0007669"/>
    <property type="project" value="TreeGrafter"/>
</dbReference>
<gene>
    <name evidence="6" type="ORF">CDD82_6794</name>
</gene>
<accession>A0A2C5ZQR1</accession>
<comment type="caution">
    <text evidence="6">The sequence shown here is derived from an EMBL/GenBank/DDBJ whole genome shotgun (WGS) entry which is preliminary data.</text>
</comment>
<keyword evidence="2" id="KW-0378">Hydrolase</keyword>
<reference evidence="6 7" key="1">
    <citation type="submission" date="2017-06" db="EMBL/GenBank/DDBJ databases">
        <title>Ant-infecting Ophiocordyceps genomes reveal a high diversity of potential behavioral manipulation genes and a possible major role for enterotoxins.</title>
        <authorList>
            <person name="De Bekker C."/>
            <person name="Evans H.C."/>
            <person name="Brachmann A."/>
            <person name="Hughes D.P."/>
        </authorList>
    </citation>
    <scope>NUCLEOTIDE SEQUENCE [LARGE SCALE GENOMIC DNA]</scope>
    <source>
        <strain evidence="6 7">1348a</strain>
    </source>
</reference>
<evidence type="ECO:0000313" key="6">
    <source>
        <dbReference type="EMBL" id="PHH82172.1"/>
    </source>
</evidence>
<dbReference type="GO" id="GO:0008094">
    <property type="term" value="F:ATP-dependent activity, acting on DNA"/>
    <property type="evidence" value="ECO:0007669"/>
    <property type="project" value="TreeGrafter"/>
</dbReference>
<evidence type="ECO:0000256" key="3">
    <source>
        <dbReference type="ARBA" id="ARBA00022806"/>
    </source>
</evidence>
<dbReference type="CDD" id="cd18793">
    <property type="entry name" value="SF2_C_SNF"/>
    <property type="match status" value="1"/>
</dbReference>
<proteinExistence type="predicted"/>
<dbReference type="GO" id="GO:0006281">
    <property type="term" value="P:DNA repair"/>
    <property type="evidence" value="ECO:0007669"/>
    <property type="project" value="TreeGrafter"/>
</dbReference>
<dbReference type="InterPro" id="IPR001650">
    <property type="entry name" value="Helicase_C-like"/>
</dbReference>
<dbReference type="PANTHER" id="PTHR45626:SF17">
    <property type="entry name" value="HELICASE-LIKE TRANSCRIPTION FACTOR"/>
    <property type="match status" value="1"/>
</dbReference>
<evidence type="ECO:0000313" key="7">
    <source>
        <dbReference type="Proteomes" id="UP000224854"/>
    </source>
</evidence>
<evidence type="ECO:0000256" key="2">
    <source>
        <dbReference type="ARBA" id="ARBA00022801"/>
    </source>
</evidence>
<dbReference type="AlphaFoldDB" id="A0A2C5ZQR1"/>
<protein>
    <recommendedName>
        <fullName evidence="5">Helicase C-terminal domain-containing protein</fullName>
    </recommendedName>
</protein>
<dbReference type="SUPFAM" id="SSF52540">
    <property type="entry name" value="P-loop containing nucleoside triphosphate hydrolases"/>
    <property type="match status" value="1"/>
</dbReference>
<name>A0A2C5ZQR1_9HYPO</name>
<dbReference type="EMBL" id="NJEU01000073">
    <property type="protein sequence ID" value="PHH82172.1"/>
    <property type="molecule type" value="Genomic_DNA"/>
</dbReference>
<evidence type="ECO:0000259" key="5">
    <source>
        <dbReference type="PROSITE" id="PS51194"/>
    </source>
</evidence>
<dbReference type="Gene3D" id="3.40.50.300">
    <property type="entry name" value="P-loop containing nucleotide triphosphate hydrolases"/>
    <property type="match status" value="1"/>
</dbReference>